<dbReference type="InterPro" id="IPR003594">
    <property type="entry name" value="HATPase_dom"/>
</dbReference>
<protein>
    <recommendedName>
        <fullName evidence="2">histidine kinase</fullName>
        <ecNumber evidence="2">2.7.13.3</ecNumber>
    </recommendedName>
</protein>
<dbReference type="EMBL" id="FONA01000017">
    <property type="protein sequence ID" value="SFE72420.1"/>
    <property type="molecule type" value="Genomic_DNA"/>
</dbReference>
<feature type="transmembrane region" description="Helical" evidence="7">
    <location>
        <begin position="36"/>
        <end position="57"/>
    </location>
</feature>
<keyword evidence="7" id="KW-0472">Membrane</keyword>
<keyword evidence="10" id="KW-1185">Reference proteome</keyword>
<evidence type="ECO:0000313" key="9">
    <source>
        <dbReference type="EMBL" id="SFE72420.1"/>
    </source>
</evidence>
<dbReference type="Pfam" id="PF00512">
    <property type="entry name" value="HisKA"/>
    <property type="match status" value="1"/>
</dbReference>
<evidence type="ECO:0000256" key="3">
    <source>
        <dbReference type="ARBA" id="ARBA00022553"/>
    </source>
</evidence>
<evidence type="ECO:0000313" key="10">
    <source>
        <dbReference type="Proteomes" id="UP000181976"/>
    </source>
</evidence>
<dbReference type="SUPFAM" id="SSF47384">
    <property type="entry name" value="Homodimeric domain of signal transducing histidine kinase"/>
    <property type="match status" value="1"/>
</dbReference>
<dbReference type="InParanoid" id="A0A1I2CXG5"/>
<keyword evidence="6" id="KW-0902">Two-component regulatory system</keyword>
<keyword evidence="7" id="KW-0812">Transmembrane</keyword>
<feature type="transmembrane region" description="Helical" evidence="7">
    <location>
        <begin position="12"/>
        <end position="30"/>
    </location>
</feature>
<dbReference type="GO" id="GO:0005886">
    <property type="term" value="C:plasma membrane"/>
    <property type="evidence" value="ECO:0007669"/>
    <property type="project" value="TreeGrafter"/>
</dbReference>
<dbReference type="InterPro" id="IPR004358">
    <property type="entry name" value="Sig_transdc_His_kin-like_C"/>
</dbReference>
<dbReference type="CDD" id="cd00082">
    <property type="entry name" value="HisKA"/>
    <property type="match status" value="1"/>
</dbReference>
<dbReference type="SUPFAM" id="SSF55874">
    <property type="entry name" value="ATPase domain of HSP90 chaperone/DNA topoisomerase II/histidine kinase"/>
    <property type="match status" value="1"/>
</dbReference>
<dbReference type="Gene3D" id="3.30.565.10">
    <property type="entry name" value="Histidine kinase-like ATPase, C-terminal domain"/>
    <property type="match status" value="1"/>
</dbReference>
<dbReference type="eggNOG" id="COG5002">
    <property type="taxonomic scope" value="Bacteria"/>
</dbReference>
<evidence type="ECO:0000256" key="2">
    <source>
        <dbReference type="ARBA" id="ARBA00012438"/>
    </source>
</evidence>
<dbReference type="InterPro" id="IPR036890">
    <property type="entry name" value="HATPase_C_sf"/>
</dbReference>
<dbReference type="STRING" id="385682.SAMN05444380_11726"/>
<dbReference type="FunCoup" id="A0A1I2CXG5">
    <property type="interactions" value="497"/>
</dbReference>
<dbReference type="RefSeq" id="WP_010527684.1">
    <property type="nucleotide sequence ID" value="NZ_AFSL01000060.1"/>
</dbReference>
<evidence type="ECO:0000256" key="5">
    <source>
        <dbReference type="ARBA" id="ARBA00022777"/>
    </source>
</evidence>
<dbReference type="PROSITE" id="PS50109">
    <property type="entry name" value="HIS_KIN"/>
    <property type="match status" value="1"/>
</dbReference>
<evidence type="ECO:0000259" key="8">
    <source>
        <dbReference type="PROSITE" id="PS50109"/>
    </source>
</evidence>
<dbReference type="InterPro" id="IPR050351">
    <property type="entry name" value="BphY/WalK/GraS-like"/>
</dbReference>
<name>A0A1I2CXG5_9BACT</name>
<dbReference type="GO" id="GO:0004721">
    <property type="term" value="F:phosphoprotein phosphatase activity"/>
    <property type="evidence" value="ECO:0007669"/>
    <property type="project" value="TreeGrafter"/>
</dbReference>
<dbReference type="AlphaFoldDB" id="A0A1I2CXG5"/>
<dbReference type="PANTHER" id="PTHR45453">
    <property type="entry name" value="PHOSPHATE REGULON SENSOR PROTEIN PHOR"/>
    <property type="match status" value="1"/>
</dbReference>
<dbReference type="Proteomes" id="UP000181976">
    <property type="component" value="Unassembled WGS sequence"/>
</dbReference>
<dbReference type="InterPro" id="IPR003661">
    <property type="entry name" value="HisK_dim/P_dom"/>
</dbReference>
<dbReference type="PRINTS" id="PR00344">
    <property type="entry name" value="BCTRLSENSOR"/>
</dbReference>
<accession>A0A1I2CXG5</accession>
<gene>
    <name evidence="9" type="ORF">SAMN05444380_11726</name>
</gene>
<organism evidence="9 10">
    <name type="scientific">Thermophagus xiamenensis</name>
    <dbReference type="NCBI Taxonomy" id="385682"/>
    <lineage>
        <taxon>Bacteria</taxon>
        <taxon>Pseudomonadati</taxon>
        <taxon>Bacteroidota</taxon>
        <taxon>Bacteroidia</taxon>
        <taxon>Marinilabiliales</taxon>
        <taxon>Marinilabiliaceae</taxon>
        <taxon>Thermophagus</taxon>
    </lineage>
</organism>
<keyword evidence="7" id="KW-1133">Transmembrane helix</keyword>
<evidence type="ECO:0000256" key="7">
    <source>
        <dbReference type="SAM" id="Phobius"/>
    </source>
</evidence>
<dbReference type="OrthoDB" id="9813151at2"/>
<dbReference type="CDD" id="cd00075">
    <property type="entry name" value="HATPase"/>
    <property type="match status" value="1"/>
</dbReference>
<dbReference type="GO" id="GO:0016036">
    <property type="term" value="P:cellular response to phosphate starvation"/>
    <property type="evidence" value="ECO:0007669"/>
    <property type="project" value="TreeGrafter"/>
</dbReference>
<reference evidence="9 10" key="1">
    <citation type="submission" date="2016-10" db="EMBL/GenBank/DDBJ databases">
        <authorList>
            <person name="de Groot N.N."/>
        </authorList>
    </citation>
    <scope>NUCLEOTIDE SEQUENCE [LARGE SCALE GENOMIC DNA]</scope>
    <source>
        <strain evidence="9 10">DSM 19012</strain>
    </source>
</reference>
<evidence type="ECO:0000256" key="1">
    <source>
        <dbReference type="ARBA" id="ARBA00000085"/>
    </source>
</evidence>
<sequence>MKTVAPQKIAGYLAVTFLGLSIIFFLINYFSPNLVISLIITIPLFTGIAFSAINYFINSFIYAKIKPIYKTIYSFKPGVKDLNETDTDIFSRVNKEVVEWMKGKTMEIQHLKQLEKYRKEFLGNVSHELKTPIFNIQGYILTLLEGGIDDPEINMLYLKRTERSIDRMISIIEDLESISKLESGEMVLNPSRFNIFQLTEEVFDLQEVRADKRNIKLKFGRNIDRNIFVMADKPRIFQVLSNLVVNSINYGKEGGTTTVNFYDMDNLVLIEVKDNGIGIASKDLPRIFERFYRVDKSRSREQGGTGLGLAIVKHIIEAHNQTINVNSKPGEGTSFTFTLKKA</sequence>
<dbReference type="GO" id="GO:0000155">
    <property type="term" value="F:phosphorelay sensor kinase activity"/>
    <property type="evidence" value="ECO:0007669"/>
    <property type="project" value="InterPro"/>
</dbReference>
<dbReference type="FunFam" id="3.30.565.10:FF:000006">
    <property type="entry name" value="Sensor histidine kinase WalK"/>
    <property type="match status" value="1"/>
</dbReference>
<dbReference type="Gene3D" id="1.10.287.130">
    <property type="match status" value="1"/>
</dbReference>
<keyword evidence="4" id="KW-0808">Transferase</keyword>
<evidence type="ECO:0000256" key="4">
    <source>
        <dbReference type="ARBA" id="ARBA00022679"/>
    </source>
</evidence>
<dbReference type="EC" id="2.7.13.3" evidence="2"/>
<comment type="catalytic activity">
    <reaction evidence="1">
        <text>ATP + protein L-histidine = ADP + protein N-phospho-L-histidine.</text>
        <dbReference type="EC" id="2.7.13.3"/>
    </reaction>
</comment>
<dbReference type="SMART" id="SM00388">
    <property type="entry name" value="HisKA"/>
    <property type="match status" value="1"/>
</dbReference>
<dbReference type="Pfam" id="PF02518">
    <property type="entry name" value="HATPase_c"/>
    <property type="match status" value="1"/>
</dbReference>
<dbReference type="InterPro" id="IPR036097">
    <property type="entry name" value="HisK_dim/P_sf"/>
</dbReference>
<proteinExistence type="predicted"/>
<dbReference type="PANTHER" id="PTHR45453:SF1">
    <property type="entry name" value="PHOSPHATE REGULON SENSOR PROTEIN PHOR"/>
    <property type="match status" value="1"/>
</dbReference>
<evidence type="ECO:0000256" key="6">
    <source>
        <dbReference type="ARBA" id="ARBA00023012"/>
    </source>
</evidence>
<keyword evidence="3" id="KW-0597">Phosphoprotein</keyword>
<feature type="domain" description="Histidine kinase" evidence="8">
    <location>
        <begin position="124"/>
        <end position="342"/>
    </location>
</feature>
<keyword evidence="5 9" id="KW-0418">Kinase</keyword>
<dbReference type="SMART" id="SM00387">
    <property type="entry name" value="HATPase_c"/>
    <property type="match status" value="1"/>
</dbReference>
<dbReference type="InterPro" id="IPR005467">
    <property type="entry name" value="His_kinase_dom"/>
</dbReference>